<keyword evidence="2" id="KW-1185">Reference proteome</keyword>
<sequence>MRAEAEAFMRAEIKMELSRDETVSHSFPAQWRRRRARRGRAPAGAFTQSEIGPFKTFYSASSNEKIKWWSTIRLPRARSHGRTRF</sequence>
<accession>A0A4C1U6S0</accession>
<reference evidence="1 2" key="1">
    <citation type="journal article" date="2019" name="Commun. Biol.">
        <title>The bagworm genome reveals a unique fibroin gene that provides high tensile strength.</title>
        <authorList>
            <person name="Kono N."/>
            <person name="Nakamura H."/>
            <person name="Ohtoshi R."/>
            <person name="Tomita M."/>
            <person name="Numata K."/>
            <person name="Arakawa K."/>
        </authorList>
    </citation>
    <scope>NUCLEOTIDE SEQUENCE [LARGE SCALE GENOMIC DNA]</scope>
</reference>
<dbReference type="AlphaFoldDB" id="A0A4C1U6S0"/>
<comment type="caution">
    <text evidence="1">The sequence shown here is derived from an EMBL/GenBank/DDBJ whole genome shotgun (WGS) entry which is preliminary data.</text>
</comment>
<evidence type="ECO:0000313" key="2">
    <source>
        <dbReference type="Proteomes" id="UP000299102"/>
    </source>
</evidence>
<dbReference type="Proteomes" id="UP000299102">
    <property type="component" value="Unassembled WGS sequence"/>
</dbReference>
<gene>
    <name evidence="1" type="ORF">EVAR_18707_1</name>
</gene>
<evidence type="ECO:0000313" key="1">
    <source>
        <dbReference type="EMBL" id="GBP22065.1"/>
    </source>
</evidence>
<name>A0A4C1U6S0_EUMVA</name>
<organism evidence="1 2">
    <name type="scientific">Eumeta variegata</name>
    <name type="common">Bagworm moth</name>
    <name type="synonym">Eumeta japonica</name>
    <dbReference type="NCBI Taxonomy" id="151549"/>
    <lineage>
        <taxon>Eukaryota</taxon>
        <taxon>Metazoa</taxon>
        <taxon>Ecdysozoa</taxon>
        <taxon>Arthropoda</taxon>
        <taxon>Hexapoda</taxon>
        <taxon>Insecta</taxon>
        <taxon>Pterygota</taxon>
        <taxon>Neoptera</taxon>
        <taxon>Endopterygota</taxon>
        <taxon>Lepidoptera</taxon>
        <taxon>Glossata</taxon>
        <taxon>Ditrysia</taxon>
        <taxon>Tineoidea</taxon>
        <taxon>Psychidae</taxon>
        <taxon>Oiketicinae</taxon>
        <taxon>Eumeta</taxon>
    </lineage>
</organism>
<proteinExistence type="predicted"/>
<protein>
    <submittedName>
        <fullName evidence="1">Uncharacterized protein</fullName>
    </submittedName>
</protein>
<dbReference type="EMBL" id="BGZK01000135">
    <property type="protein sequence ID" value="GBP22065.1"/>
    <property type="molecule type" value="Genomic_DNA"/>
</dbReference>